<dbReference type="Proteomes" id="UP000476064">
    <property type="component" value="Chromosome"/>
</dbReference>
<dbReference type="Pfam" id="PF13426">
    <property type="entry name" value="PAS_9"/>
    <property type="match status" value="1"/>
</dbReference>
<accession>A0A6C0FXR7</accession>
<dbReference type="KEGG" id="plyc:GXP70_07205"/>
<sequence>MMNFFAHSSDAVIIVRCNSDSRIIHACSSAFHIMTGFGADELIGRELASLPAHGASPLWPIIDRLCSSITPESREAYAESYFTWPHSEPQFCELHAKCVSDPNNAVLMVTIRDRSEHKWIEDQVCERRIVASMLLTTADTIVGMRHYHTPIQYDRLELSRLKCDQFVVEQDRARVREQLLALRASRETGEFRFLLQLFQDRFHTHSIVKPFYNGDGSYRCCAIVVLEMEPADGTDMAQADMPTANSSVSAGDPADASFKLRLLMLEKRMSVTQLAENTKISLTTISNIRNGKIKRPHRLTAKLIADELGVSMNDLWGPYH</sequence>
<organism evidence="2 3">
    <name type="scientific">Paenibacillus lycopersici</name>
    <dbReference type="NCBI Taxonomy" id="2704462"/>
    <lineage>
        <taxon>Bacteria</taxon>
        <taxon>Bacillati</taxon>
        <taxon>Bacillota</taxon>
        <taxon>Bacilli</taxon>
        <taxon>Bacillales</taxon>
        <taxon>Paenibacillaceae</taxon>
        <taxon>Paenibacillus</taxon>
    </lineage>
</organism>
<dbReference type="SUPFAM" id="SSF47413">
    <property type="entry name" value="lambda repressor-like DNA-binding domains"/>
    <property type="match status" value="1"/>
</dbReference>
<dbReference type="AlphaFoldDB" id="A0A6C0FXR7"/>
<feature type="domain" description="HTH cro/C1-type" evidence="1">
    <location>
        <begin position="260"/>
        <end position="315"/>
    </location>
</feature>
<evidence type="ECO:0000259" key="1">
    <source>
        <dbReference type="PROSITE" id="PS50943"/>
    </source>
</evidence>
<dbReference type="Gene3D" id="1.10.260.40">
    <property type="entry name" value="lambda repressor-like DNA-binding domains"/>
    <property type="match status" value="1"/>
</dbReference>
<name>A0A6C0FXR7_9BACL</name>
<dbReference type="InterPro" id="IPR000014">
    <property type="entry name" value="PAS"/>
</dbReference>
<proteinExistence type="predicted"/>
<reference evidence="2 3" key="1">
    <citation type="submission" date="2020-01" db="EMBL/GenBank/DDBJ databases">
        <title>Paenibacillus sp. nov., isolated from tomato rhizosphere.</title>
        <authorList>
            <person name="Weon H.-Y."/>
            <person name="Lee S.A."/>
        </authorList>
    </citation>
    <scope>NUCLEOTIDE SEQUENCE [LARGE SCALE GENOMIC DNA]</scope>
    <source>
        <strain evidence="2 3">12200R-189</strain>
    </source>
</reference>
<dbReference type="InterPro" id="IPR035965">
    <property type="entry name" value="PAS-like_dom_sf"/>
</dbReference>
<dbReference type="Gene3D" id="3.30.450.20">
    <property type="entry name" value="PAS domain"/>
    <property type="match status" value="1"/>
</dbReference>
<dbReference type="SMART" id="SM00530">
    <property type="entry name" value="HTH_XRE"/>
    <property type="match status" value="1"/>
</dbReference>
<evidence type="ECO:0000313" key="2">
    <source>
        <dbReference type="EMBL" id="QHT59759.1"/>
    </source>
</evidence>
<dbReference type="PROSITE" id="PS50943">
    <property type="entry name" value="HTH_CROC1"/>
    <property type="match status" value="1"/>
</dbReference>
<keyword evidence="3" id="KW-1185">Reference proteome</keyword>
<dbReference type="InterPro" id="IPR001387">
    <property type="entry name" value="Cro/C1-type_HTH"/>
</dbReference>
<dbReference type="InterPro" id="IPR010982">
    <property type="entry name" value="Lambda_DNA-bd_dom_sf"/>
</dbReference>
<dbReference type="RefSeq" id="WP_162355825.1">
    <property type="nucleotide sequence ID" value="NZ_CP048209.1"/>
</dbReference>
<gene>
    <name evidence="2" type="ORF">GXP70_07205</name>
</gene>
<dbReference type="GO" id="GO:0003677">
    <property type="term" value="F:DNA binding"/>
    <property type="evidence" value="ECO:0007669"/>
    <property type="project" value="InterPro"/>
</dbReference>
<dbReference type="CDD" id="cd00093">
    <property type="entry name" value="HTH_XRE"/>
    <property type="match status" value="1"/>
</dbReference>
<evidence type="ECO:0000313" key="3">
    <source>
        <dbReference type="Proteomes" id="UP000476064"/>
    </source>
</evidence>
<protein>
    <submittedName>
        <fullName evidence="2">Helix-turn-helix transcriptional regulator</fullName>
    </submittedName>
</protein>
<dbReference type="SUPFAM" id="SSF55785">
    <property type="entry name" value="PYP-like sensor domain (PAS domain)"/>
    <property type="match status" value="1"/>
</dbReference>
<dbReference type="EMBL" id="CP048209">
    <property type="protein sequence ID" value="QHT59759.1"/>
    <property type="molecule type" value="Genomic_DNA"/>
</dbReference>
<dbReference type="Pfam" id="PF13443">
    <property type="entry name" value="HTH_26"/>
    <property type="match status" value="1"/>
</dbReference>